<evidence type="ECO:0000313" key="2">
    <source>
        <dbReference type="EMBL" id="KAH3825681.1"/>
    </source>
</evidence>
<dbReference type="AlphaFoldDB" id="A0A9D4JVK2"/>
<protein>
    <submittedName>
        <fullName evidence="2">Uncharacterized protein</fullName>
    </submittedName>
</protein>
<proteinExistence type="predicted"/>
<reference evidence="2" key="2">
    <citation type="submission" date="2020-11" db="EMBL/GenBank/DDBJ databases">
        <authorList>
            <person name="McCartney M.A."/>
            <person name="Auch B."/>
            <person name="Kono T."/>
            <person name="Mallez S."/>
            <person name="Becker A."/>
            <person name="Gohl D.M."/>
            <person name="Silverstein K.A.T."/>
            <person name="Koren S."/>
            <person name="Bechman K.B."/>
            <person name="Herman A."/>
            <person name="Abrahante J.E."/>
            <person name="Garbe J."/>
        </authorList>
    </citation>
    <scope>NUCLEOTIDE SEQUENCE</scope>
    <source>
        <strain evidence="2">Duluth1</strain>
        <tissue evidence="2">Whole animal</tissue>
    </source>
</reference>
<reference evidence="2" key="1">
    <citation type="journal article" date="2019" name="bioRxiv">
        <title>The Genome of the Zebra Mussel, Dreissena polymorpha: A Resource for Invasive Species Research.</title>
        <authorList>
            <person name="McCartney M.A."/>
            <person name="Auch B."/>
            <person name="Kono T."/>
            <person name="Mallez S."/>
            <person name="Zhang Y."/>
            <person name="Obille A."/>
            <person name="Becker A."/>
            <person name="Abrahante J.E."/>
            <person name="Garbe J."/>
            <person name="Badalamenti J.P."/>
            <person name="Herman A."/>
            <person name="Mangelson H."/>
            <person name="Liachko I."/>
            <person name="Sullivan S."/>
            <person name="Sone E.D."/>
            <person name="Koren S."/>
            <person name="Silverstein K.A.T."/>
            <person name="Beckman K.B."/>
            <person name="Gohl D.M."/>
        </authorList>
    </citation>
    <scope>NUCLEOTIDE SEQUENCE</scope>
    <source>
        <strain evidence="2">Duluth1</strain>
        <tissue evidence="2">Whole animal</tissue>
    </source>
</reference>
<feature type="region of interest" description="Disordered" evidence="1">
    <location>
        <begin position="1"/>
        <end position="25"/>
    </location>
</feature>
<accession>A0A9D4JVK2</accession>
<sequence>MSDMKCQSPEKLPCHGLDNDMSGQHNTHRVEKNNIMSHEELNITVSGITYDVEDVRRAPYSRIHRDVIDGKKNCLKYKVRDISVLEC</sequence>
<evidence type="ECO:0000313" key="3">
    <source>
        <dbReference type="Proteomes" id="UP000828390"/>
    </source>
</evidence>
<gene>
    <name evidence="2" type="ORF">DPMN_127562</name>
</gene>
<organism evidence="2 3">
    <name type="scientific">Dreissena polymorpha</name>
    <name type="common">Zebra mussel</name>
    <name type="synonym">Mytilus polymorpha</name>
    <dbReference type="NCBI Taxonomy" id="45954"/>
    <lineage>
        <taxon>Eukaryota</taxon>
        <taxon>Metazoa</taxon>
        <taxon>Spiralia</taxon>
        <taxon>Lophotrochozoa</taxon>
        <taxon>Mollusca</taxon>
        <taxon>Bivalvia</taxon>
        <taxon>Autobranchia</taxon>
        <taxon>Heteroconchia</taxon>
        <taxon>Euheterodonta</taxon>
        <taxon>Imparidentia</taxon>
        <taxon>Neoheterodontei</taxon>
        <taxon>Myida</taxon>
        <taxon>Dreissenoidea</taxon>
        <taxon>Dreissenidae</taxon>
        <taxon>Dreissena</taxon>
    </lineage>
</organism>
<dbReference type="Proteomes" id="UP000828390">
    <property type="component" value="Unassembled WGS sequence"/>
</dbReference>
<evidence type="ECO:0000256" key="1">
    <source>
        <dbReference type="SAM" id="MobiDB-lite"/>
    </source>
</evidence>
<keyword evidence="3" id="KW-1185">Reference proteome</keyword>
<comment type="caution">
    <text evidence="2">The sequence shown here is derived from an EMBL/GenBank/DDBJ whole genome shotgun (WGS) entry which is preliminary data.</text>
</comment>
<dbReference type="EMBL" id="JAIWYP010000005">
    <property type="protein sequence ID" value="KAH3825681.1"/>
    <property type="molecule type" value="Genomic_DNA"/>
</dbReference>
<name>A0A9D4JVK2_DREPO</name>